<proteinExistence type="predicted"/>
<keyword evidence="2" id="KW-1185">Reference proteome</keyword>
<dbReference type="Proteomes" id="UP001341840">
    <property type="component" value="Unassembled WGS sequence"/>
</dbReference>
<organism evidence="1 2">
    <name type="scientific">Stylosanthes scabra</name>
    <dbReference type="NCBI Taxonomy" id="79078"/>
    <lineage>
        <taxon>Eukaryota</taxon>
        <taxon>Viridiplantae</taxon>
        <taxon>Streptophyta</taxon>
        <taxon>Embryophyta</taxon>
        <taxon>Tracheophyta</taxon>
        <taxon>Spermatophyta</taxon>
        <taxon>Magnoliopsida</taxon>
        <taxon>eudicotyledons</taxon>
        <taxon>Gunneridae</taxon>
        <taxon>Pentapetalae</taxon>
        <taxon>rosids</taxon>
        <taxon>fabids</taxon>
        <taxon>Fabales</taxon>
        <taxon>Fabaceae</taxon>
        <taxon>Papilionoideae</taxon>
        <taxon>50 kb inversion clade</taxon>
        <taxon>dalbergioids sensu lato</taxon>
        <taxon>Dalbergieae</taxon>
        <taxon>Pterocarpus clade</taxon>
        <taxon>Stylosanthes</taxon>
    </lineage>
</organism>
<protein>
    <submittedName>
        <fullName evidence="1">Uncharacterized protein</fullName>
    </submittedName>
</protein>
<sequence>MGRICVSRNLHERRLLQNGFLHDCAFGVGAFCIEGASRFHASTWMAPNALAPLSQQRQLPPWQNKDNCVNSAIALGAPLMRGVESGRAIFTQNTDVEGAFE</sequence>
<accession>A0ABU6XAQ9</accession>
<comment type="caution">
    <text evidence="1">The sequence shown here is derived from an EMBL/GenBank/DDBJ whole genome shotgun (WGS) entry which is preliminary data.</text>
</comment>
<dbReference type="EMBL" id="JASCZI010211524">
    <property type="protein sequence ID" value="MED6193743.1"/>
    <property type="molecule type" value="Genomic_DNA"/>
</dbReference>
<gene>
    <name evidence="1" type="ORF">PIB30_022374</name>
</gene>
<evidence type="ECO:0000313" key="1">
    <source>
        <dbReference type="EMBL" id="MED6193743.1"/>
    </source>
</evidence>
<reference evidence="1 2" key="1">
    <citation type="journal article" date="2023" name="Plants (Basel)">
        <title>Bridging the Gap: Combining Genomics and Transcriptomics Approaches to Understand Stylosanthes scabra, an Orphan Legume from the Brazilian Caatinga.</title>
        <authorList>
            <person name="Ferreira-Neto J.R.C."/>
            <person name="da Silva M.D."/>
            <person name="Binneck E."/>
            <person name="de Melo N.F."/>
            <person name="da Silva R.H."/>
            <person name="de Melo A.L.T.M."/>
            <person name="Pandolfi V."/>
            <person name="Bustamante F.O."/>
            <person name="Brasileiro-Vidal A.C."/>
            <person name="Benko-Iseppon A.M."/>
        </authorList>
    </citation>
    <scope>NUCLEOTIDE SEQUENCE [LARGE SCALE GENOMIC DNA]</scope>
    <source>
        <tissue evidence="1">Leaves</tissue>
    </source>
</reference>
<evidence type="ECO:0000313" key="2">
    <source>
        <dbReference type="Proteomes" id="UP001341840"/>
    </source>
</evidence>
<name>A0ABU6XAQ9_9FABA</name>